<dbReference type="RefSeq" id="WP_317705880.1">
    <property type="nucleotide sequence ID" value="NZ_AP024714.1"/>
</dbReference>
<dbReference type="AlphaFoldDB" id="A0AAU9BXG6"/>
<dbReference type="NCBIfam" id="TIGR00229">
    <property type="entry name" value="sensory_box"/>
    <property type="match status" value="1"/>
</dbReference>
<organism evidence="2 3">
    <name type="scientific">Methylomarinovum caldicuralii</name>
    <dbReference type="NCBI Taxonomy" id="438856"/>
    <lineage>
        <taxon>Bacteria</taxon>
        <taxon>Pseudomonadati</taxon>
        <taxon>Pseudomonadota</taxon>
        <taxon>Gammaproteobacteria</taxon>
        <taxon>Methylococcales</taxon>
        <taxon>Methylothermaceae</taxon>
        <taxon>Methylomarinovum</taxon>
    </lineage>
</organism>
<sequence length="175" mass="20116">MRERPTPKNHEIKLGEEEFIVSKTDTSGKITYANRVFMEICGYSERELLGVQHNIIRHPDMPRAVFRLLWDTLKEKKEFFGFVKNLCKDGSYYWVFANVTPDIDNGGRVVGYYSVRRQPPLSAIRTIEPIYQEMLRIEKSAGGVKQGIAKAQAYLQDLLAGKGTDYEKFALELYG</sequence>
<dbReference type="Pfam" id="PF08447">
    <property type="entry name" value="PAS_3"/>
    <property type="match status" value="1"/>
</dbReference>
<dbReference type="EMBL" id="AP024714">
    <property type="protein sequence ID" value="BCX80935.1"/>
    <property type="molecule type" value="Genomic_DNA"/>
</dbReference>
<dbReference type="PROSITE" id="PS50112">
    <property type="entry name" value="PAS"/>
    <property type="match status" value="1"/>
</dbReference>
<keyword evidence="2" id="KW-0675">Receptor</keyword>
<protein>
    <submittedName>
        <fullName evidence="2">Aerotaxis receptor</fullName>
    </submittedName>
</protein>
<gene>
    <name evidence="2" type="ORF">MIT9_P0513</name>
</gene>
<dbReference type="InterPro" id="IPR013655">
    <property type="entry name" value="PAS_fold_3"/>
</dbReference>
<evidence type="ECO:0000259" key="1">
    <source>
        <dbReference type="PROSITE" id="PS50112"/>
    </source>
</evidence>
<dbReference type="CDD" id="cd00130">
    <property type="entry name" value="PAS"/>
    <property type="match status" value="1"/>
</dbReference>
<dbReference type="SUPFAM" id="SSF55785">
    <property type="entry name" value="PYP-like sensor domain (PAS domain)"/>
    <property type="match status" value="1"/>
</dbReference>
<dbReference type="Gene3D" id="3.30.450.20">
    <property type="entry name" value="PAS domain"/>
    <property type="match status" value="1"/>
</dbReference>
<name>A0AAU9BXG6_9GAMM</name>
<dbReference type="Proteomes" id="UP001321825">
    <property type="component" value="Chromosome"/>
</dbReference>
<dbReference type="InterPro" id="IPR035965">
    <property type="entry name" value="PAS-like_dom_sf"/>
</dbReference>
<accession>A0AAU9BXG6</accession>
<feature type="domain" description="PAS" evidence="1">
    <location>
        <begin position="25"/>
        <end position="76"/>
    </location>
</feature>
<evidence type="ECO:0000313" key="2">
    <source>
        <dbReference type="EMBL" id="BCX80935.1"/>
    </source>
</evidence>
<evidence type="ECO:0000313" key="3">
    <source>
        <dbReference type="Proteomes" id="UP001321825"/>
    </source>
</evidence>
<reference evidence="3" key="1">
    <citation type="journal article" date="2024" name="Int. J. Syst. Evol. Microbiol.">
        <title>Methylomarinovum tepidoasis sp. nov., a moderately thermophilic methanotroph of the family Methylothermaceae isolated from a deep-sea hydrothermal field.</title>
        <authorList>
            <person name="Hirayama H."/>
            <person name="Takaki Y."/>
            <person name="Abe M."/>
            <person name="Miyazaki M."/>
            <person name="Uematsu K."/>
            <person name="Matsui Y."/>
            <person name="Takai K."/>
        </authorList>
    </citation>
    <scope>NUCLEOTIDE SEQUENCE [LARGE SCALE GENOMIC DNA]</scope>
    <source>
        <strain evidence="3">IT-9</strain>
    </source>
</reference>
<proteinExistence type="predicted"/>
<dbReference type="InterPro" id="IPR000014">
    <property type="entry name" value="PAS"/>
</dbReference>
<dbReference type="KEGG" id="mcau:MIT9_P0513"/>
<keyword evidence="3" id="KW-1185">Reference proteome</keyword>